<dbReference type="Proteomes" id="UP000593571">
    <property type="component" value="Unassembled WGS sequence"/>
</dbReference>
<evidence type="ECO:0000313" key="2">
    <source>
        <dbReference type="EMBL" id="KAF6422863.1"/>
    </source>
</evidence>
<protein>
    <submittedName>
        <fullName evidence="2">Uncharacterized protein</fullName>
    </submittedName>
</protein>
<dbReference type="EMBL" id="JACASE010000012">
    <property type="protein sequence ID" value="KAF6422863.1"/>
    <property type="molecule type" value="Genomic_DNA"/>
</dbReference>
<organism evidence="2 3">
    <name type="scientific">Rousettus aegyptiacus</name>
    <name type="common">Egyptian fruit bat</name>
    <name type="synonym">Pteropus aegyptiacus</name>
    <dbReference type="NCBI Taxonomy" id="9407"/>
    <lineage>
        <taxon>Eukaryota</taxon>
        <taxon>Metazoa</taxon>
        <taxon>Chordata</taxon>
        <taxon>Craniata</taxon>
        <taxon>Vertebrata</taxon>
        <taxon>Euteleostomi</taxon>
        <taxon>Mammalia</taxon>
        <taxon>Eutheria</taxon>
        <taxon>Laurasiatheria</taxon>
        <taxon>Chiroptera</taxon>
        <taxon>Yinpterochiroptera</taxon>
        <taxon>Pteropodoidea</taxon>
        <taxon>Pteropodidae</taxon>
        <taxon>Rousettinae</taxon>
        <taxon>Rousettus</taxon>
    </lineage>
</organism>
<gene>
    <name evidence="2" type="ORF">HJG63_008652</name>
</gene>
<comment type="caution">
    <text evidence="2">The sequence shown here is derived from an EMBL/GenBank/DDBJ whole genome shotgun (WGS) entry which is preliminary data.</text>
</comment>
<proteinExistence type="predicted"/>
<evidence type="ECO:0000313" key="3">
    <source>
        <dbReference type="Proteomes" id="UP000593571"/>
    </source>
</evidence>
<sequence>MVAESIRSQETWPRRSSAFPRAPPPCQSTPYGDCLYGLTKLEAIWPRLLRDFHADAIILESDSVRWLSPYVHRQHMAASCLRLLLGRCCLDGGFPTPGVCLTKFTGKAAAPATLPGSSRFYFSIQSLFTFPHVLMGLSQHVFLCCAGNQAHCMSLAPFPTTLLLCLQFFNQVWHGSAPGPFQGDSHLAELVLNNDGRP</sequence>
<keyword evidence="3" id="KW-1185">Reference proteome</keyword>
<feature type="region of interest" description="Disordered" evidence="1">
    <location>
        <begin position="1"/>
        <end position="24"/>
    </location>
</feature>
<accession>A0A7J8DIC0</accession>
<name>A0A7J8DIC0_ROUAE</name>
<evidence type="ECO:0000256" key="1">
    <source>
        <dbReference type="SAM" id="MobiDB-lite"/>
    </source>
</evidence>
<dbReference type="AlphaFoldDB" id="A0A7J8DIC0"/>
<feature type="compositionally biased region" description="Polar residues" evidence="1">
    <location>
        <begin position="1"/>
        <end position="11"/>
    </location>
</feature>
<reference evidence="2 3" key="1">
    <citation type="journal article" date="2020" name="Nature">
        <title>Six reference-quality genomes reveal evolution of bat adaptations.</title>
        <authorList>
            <person name="Jebb D."/>
            <person name="Huang Z."/>
            <person name="Pippel M."/>
            <person name="Hughes G.M."/>
            <person name="Lavrichenko K."/>
            <person name="Devanna P."/>
            <person name="Winkler S."/>
            <person name="Jermiin L.S."/>
            <person name="Skirmuntt E.C."/>
            <person name="Katzourakis A."/>
            <person name="Burkitt-Gray L."/>
            <person name="Ray D.A."/>
            <person name="Sullivan K.A.M."/>
            <person name="Roscito J.G."/>
            <person name="Kirilenko B.M."/>
            <person name="Davalos L.M."/>
            <person name="Corthals A.P."/>
            <person name="Power M.L."/>
            <person name="Jones G."/>
            <person name="Ransome R.D."/>
            <person name="Dechmann D.K.N."/>
            <person name="Locatelli A.G."/>
            <person name="Puechmaille S.J."/>
            <person name="Fedrigo O."/>
            <person name="Jarvis E.D."/>
            <person name="Hiller M."/>
            <person name="Vernes S.C."/>
            <person name="Myers E.W."/>
            <person name="Teeling E.C."/>
        </authorList>
    </citation>
    <scope>NUCLEOTIDE SEQUENCE [LARGE SCALE GENOMIC DNA]</scope>
    <source>
        <strain evidence="2">MRouAeg1</strain>
        <tissue evidence="2">Muscle</tissue>
    </source>
</reference>